<name>A0A1I8FLA2_9PLAT</name>
<evidence type="ECO:0000313" key="2">
    <source>
        <dbReference type="WBParaSite" id="maker-unitig_38598-snap-gene-0.2-mRNA-1"/>
    </source>
</evidence>
<dbReference type="AlphaFoldDB" id="A0A1I8FLA2"/>
<protein>
    <submittedName>
        <fullName evidence="2">Conjugal transfer protein</fullName>
    </submittedName>
</protein>
<accession>A0A1I8FLA2</accession>
<reference evidence="2" key="1">
    <citation type="submission" date="2016-11" db="UniProtKB">
        <authorList>
            <consortium name="WormBaseParasite"/>
        </authorList>
    </citation>
    <scope>IDENTIFICATION</scope>
</reference>
<dbReference type="WBParaSite" id="maker-unitig_38598-snap-gene-0.2-mRNA-1">
    <property type="protein sequence ID" value="maker-unitig_38598-snap-gene-0.2-mRNA-1"/>
    <property type="gene ID" value="maker-unitig_38598-snap-gene-0.2"/>
</dbReference>
<sequence length="81" mass="9022">MKQTDKEKPATDLAEAELEAYRVELSTRYGQLDALLLGNENPSECADFPPFAKNDSSLKRNTAFVKKLNLSETPSCENCQP</sequence>
<evidence type="ECO:0000313" key="1">
    <source>
        <dbReference type="Proteomes" id="UP000095280"/>
    </source>
</evidence>
<proteinExistence type="predicted"/>
<keyword evidence="1" id="KW-1185">Reference proteome</keyword>
<dbReference type="Gene3D" id="1.25.40.180">
    <property type="match status" value="1"/>
</dbReference>
<dbReference type="Proteomes" id="UP000095280">
    <property type="component" value="Unplaced"/>
</dbReference>
<organism evidence="1 2">
    <name type="scientific">Macrostomum lignano</name>
    <dbReference type="NCBI Taxonomy" id="282301"/>
    <lineage>
        <taxon>Eukaryota</taxon>
        <taxon>Metazoa</taxon>
        <taxon>Spiralia</taxon>
        <taxon>Lophotrochozoa</taxon>
        <taxon>Platyhelminthes</taxon>
        <taxon>Rhabditophora</taxon>
        <taxon>Macrostomorpha</taxon>
        <taxon>Macrostomida</taxon>
        <taxon>Macrostomidae</taxon>
        <taxon>Macrostomum</taxon>
    </lineage>
</organism>